<keyword evidence="3" id="KW-1185">Reference proteome</keyword>
<name>A0A266QBL1_9GAMM</name>
<accession>A0A266QBL1</accession>
<dbReference type="RefSeq" id="WP_078045301.1">
    <property type="nucleotide sequence ID" value="NZ_NHNI01000001.1"/>
</dbReference>
<reference evidence="3" key="1">
    <citation type="submission" date="2017-05" db="EMBL/GenBank/DDBJ databases">
        <authorList>
            <person name="Barney B.M."/>
        </authorList>
    </citation>
    <scope>NUCLEOTIDE SEQUENCE [LARGE SCALE GENOMIC DNA]</scope>
    <source>
        <strain evidence="3">PSBB022</strain>
    </source>
</reference>
<protein>
    <recommendedName>
        <fullName evidence="4">Outer membrane protein beta-barrel domain-containing protein</fullName>
    </recommendedName>
</protein>
<evidence type="ECO:0000313" key="2">
    <source>
        <dbReference type="EMBL" id="OZY86739.1"/>
    </source>
</evidence>
<dbReference type="AlphaFoldDB" id="A0A266QBL1"/>
<dbReference type="EMBL" id="NHNI01000001">
    <property type="protein sequence ID" value="OZY86739.1"/>
    <property type="molecule type" value="Genomic_DNA"/>
</dbReference>
<gene>
    <name evidence="2" type="ORF">CBP51_06935</name>
</gene>
<dbReference type="Proteomes" id="UP000216101">
    <property type="component" value="Unassembled WGS sequence"/>
</dbReference>
<sequence>MCKRLVISLCTLALASSAGAIAQMQSQPQDGLPLAYHISGQATYTRIKASGESFSPSLFQFRADVEATNGMLDGIGLQGMVGVPMSNAEKHGMTLEIKQQTGAYITLSNPDYEPGDLRVSILLGYASTELETHLPSLGNAQKDRFGGFSYGFSLQDRVKEGKNYYWALDCARYFKDDNLSIDGCGLGVSYAF</sequence>
<evidence type="ECO:0008006" key="4">
    <source>
        <dbReference type="Google" id="ProtNLM"/>
    </source>
</evidence>
<evidence type="ECO:0000313" key="3">
    <source>
        <dbReference type="Proteomes" id="UP000216101"/>
    </source>
</evidence>
<evidence type="ECO:0000256" key="1">
    <source>
        <dbReference type="SAM" id="SignalP"/>
    </source>
</evidence>
<keyword evidence="1" id="KW-0732">Signal</keyword>
<comment type="caution">
    <text evidence="2">The sequence shown here is derived from an EMBL/GenBank/DDBJ whole genome shotgun (WGS) entry which is preliminary data.</text>
</comment>
<feature type="chain" id="PRO_5013351850" description="Outer membrane protein beta-barrel domain-containing protein" evidence="1">
    <location>
        <begin position="23"/>
        <end position="192"/>
    </location>
</feature>
<feature type="signal peptide" evidence="1">
    <location>
        <begin position="1"/>
        <end position="22"/>
    </location>
</feature>
<organism evidence="2 3">
    <name type="scientific">Cellvibrio mixtus</name>
    <dbReference type="NCBI Taxonomy" id="39650"/>
    <lineage>
        <taxon>Bacteria</taxon>
        <taxon>Pseudomonadati</taxon>
        <taxon>Pseudomonadota</taxon>
        <taxon>Gammaproteobacteria</taxon>
        <taxon>Cellvibrionales</taxon>
        <taxon>Cellvibrionaceae</taxon>
        <taxon>Cellvibrio</taxon>
    </lineage>
</organism>
<proteinExistence type="predicted"/>